<organism evidence="3 4">
    <name type="scientific">Pendulispora brunnea</name>
    <dbReference type="NCBI Taxonomy" id="2905690"/>
    <lineage>
        <taxon>Bacteria</taxon>
        <taxon>Pseudomonadati</taxon>
        <taxon>Myxococcota</taxon>
        <taxon>Myxococcia</taxon>
        <taxon>Myxococcales</taxon>
        <taxon>Sorangiineae</taxon>
        <taxon>Pendulisporaceae</taxon>
        <taxon>Pendulispora</taxon>
    </lineage>
</organism>
<dbReference type="PANTHER" id="PTHR43477:SF1">
    <property type="entry name" value="DIHYDROANTICAPSIN 7-DEHYDROGENASE"/>
    <property type="match status" value="1"/>
</dbReference>
<dbReference type="Pfam" id="PF13561">
    <property type="entry name" value="adh_short_C2"/>
    <property type="match status" value="1"/>
</dbReference>
<evidence type="ECO:0000313" key="4">
    <source>
        <dbReference type="Proteomes" id="UP001379533"/>
    </source>
</evidence>
<proteinExistence type="inferred from homology"/>
<accession>A0ABZ2K971</accession>
<dbReference type="PANTHER" id="PTHR43477">
    <property type="entry name" value="DIHYDROANTICAPSIN 7-DEHYDROGENASE"/>
    <property type="match status" value="1"/>
</dbReference>
<evidence type="ECO:0000256" key="1">
    <source>
        <dbReference type="ARBA" id="ARBA00006484"/>
    </source>
</evidence>
<reference evidence="3 4" key="1">
    <citation type="submission" date="2021-12" db="EMBL/GenBank/DDBJ databases">
        <title>Discovery of the Pendulisporaceae a myxobacterial family with distinct sporulation behavior and unique specialized metabolism.</title>
        <authorList>
            <person name="Garcia R."/>
            <person name="Popoff A."/>
            <person name="Bader C.D."/>
            <person name="Loehr J."/>
            <person name="Walesch S."/>
            <person name="Walt C."/>
            <person name="Boldt J."/>
            <person name="Bunk B."/>
            <person name="Haeckl F.J.F.P.J."/>
            <person name="Gunesch A.P."/>
            <person name="Birkelbach J."/>
            <person name="Nuebel U."/>
            <person name="Pietschmann T."/>
            <person name="Bach T."/>
            <person name="Mueller R."/>
        </authorList>
    </citation>
    <scope>NUCLEOTIDE SEQUENCE [LARGE SCALE GENOMIC DNA]</scope>
    <source>
        <strain evidence="3 4">MSr12523</strain>
    </source>
</reference>
<name>A0ABZ2K971_9BACT</name>
<keyword evidence="4" id="KW-1185">Reference proteome</keyword>
<evidence type="ECO:0000256" key="2">
    <source>
        <dbReference type="ARBA" id="ARBA00023002"/>
    </source>
</evidence>
<dbReference type="Gene3D" id="3.40.50.720">
    <property type="entry name" value="NAD(P)-binding Rossmann-like Domain"/>
    <property type="match status" value="2"/>
</dbReference>
<comment type="similarity">
    <text evidence="1">Belongs to the short-chain dehydrogenases/reductases (SDR) family.</text>
</comment>
<sequence>MTRWALVIGASSGMGRATALKLAADGYDILGVHLDRRAALPRIEALRAEIEGMGRRTVLFNSNISASTNRKAVLDHIRETVAATEGISVLVHSVAFGVTKPLLGPGSATEEDLTITCGVMGHDLVHWVRGLLERNLFESPGRIFAMTSEGDRRAWPSYGPVAAAKCVLEAHTRQLAVELAARKITVNCILAGVTDTPALRVIPGHDELAAAALRRNPHGRLTTPEDVANVVSLLCDSRAAWITGSVVSCDGGESVAG</sequence>
<dbReference type="InterPro" id="IPR051122">
    <property type="entry name" value="SDR_DHRS6-like"/>
</dbReference>
<gene>
    <name evidence="3" type="ORF">LZC95_41515</name>
</gene>
<evidence type="ECO:0000313" key="3">
    <source>
        <dbReference type="EMBL" id="WXA92916.1"/>
    </source>
</evidence>
<dbReference type="PRINTS" id="PR00081">
    <property type="entry name" value="GDHRDH"/>
</dbReference>
<dbReference type="RefSeq" id="WP_394843515.1">
    <property type="nucleotide sequence ID" value="NZ_CP089982.1"/>
</dbReference>
<protein>
    <submittedName>
        <fullName evidence="3">SDR family oxidoreductase</fullName>
    </submittedName>
</protein>
<dbReference type="InterPro" id="IPR036291">
    <property type="entry name" value="NAD(P)-bd_dom_sf"/>
</dbReference>
<dbReference type="Proteomes" id="UP001379533">
    <property type="component" value="Chromosome"/>
</dbReference>
<dbReference type="EMBL" id="CP089982">
    <property type="protein sequence ID" value="WXA92916.1"/>
    <property type="molecule type" value="Genomic_DNA"/>
</dbReference>
<dbReference type="InterPro" id="IPR002347">
    <property type="entry name" value="SDR_fam"/>
</dbReference>
<dbReference type="SUPFAM" id="SSF51735">
    <property type="entry name" value="NAD(P)-binding Rossmann-fold domains"/>
    <property type="match status" value="1"/>
</dbReference>
<keyword evidence="2" id="KW-0560">Oxidoreductase</keyword>